<evidence type="ECO:0000256" key="3">
    <source>
        <dbReference type="ARBA" id="ARBA00022729"/>
    </source>
</evidence>
<keyword evidence="3" id="KW-0732">Signal</keyword>
<dbReference type="SUPFAM" id="SSF48452">
    <property type="entry name" value="TPR-like"/>
    <property type="match status" value="1"/>
</dbReference>
<evidence type="ECO:0000259" key="6">
    <source>
        <dbReference type="Pfam" id="PF07980"/>
    </source>
</evidence>
<keyword evidence="4" id="KW-0472">Membrane</keyword>
<comment type="subcellular location">
    <subcellularLocation>
        <location evidence="1">Cell outer membrane</location>
    </subcellularLocation>
</comment>
<evidence type="ECO:0000256" key="2">
    <source>
        <dbReference type="ARBA" id="ARBA00006275"/>
    </source>
</evidence>
<evidence type="ECO:0000256" key="5">
    <source>
        <dbReference type="ARBA" id="ARBA00023237"/>
    </source>
</evidence>
<evidence type="ECO:0000256" key="1">
    <source>
        <dbReference type="ARBA" id="ARBA00004442"/>
    </source>
</evidence>
<name>A0ABS9SEI4_9BACT</name>
<dbReference type="RefSeq" id="WP_240826155.1">
    <property type="nucleotide sequence ID" value="NZ_JAKWBL010000001.1"/>
</dbReference>
<dbReference type="InterPro" id="IPR011990">
    <property type="entry name" value="TPR-like_helical_dom_sf"/>
</dbReference>
<dbReference type="Gene3D" id="1.25.40.390">
    <property type="match status" value="1"/>
</dbReference>
<gene>
    <name evidence="7" type="ORF">MKP09_01760</name>
</gene>
<comment type="caution">
    <text evidence="7">The sequence shown here is derived from an EMBL/GenBank/DDBJ whole genome shotgun (WGS) entry which is preliminary data.</text>
</comment>
<accession>A0ABS9SEI4</accession>
<evidence type="ECO:0000313" key="7">
    <source>
        <dbReference type="EMBL" id="MCH5596736.1"/>
    </source>
</evidence>
<keyword evidence="8" id="KW-1185">Reference proteome</keyword>
<sequence length="526" mass="59158">MKSKNILYIPLILGAFVTILPSCTKLNEEFRSELEEGSNVEATGLLVTAYTSLNTPYQQEQRWVLQEISTDAAMAPTRGGDWDDNGMHRAIHLHTWNPDNGYMNNTFVSLGTAIYNATNVLRFNPSAQQAAEARFIRAIAMFDMLDLYGVVPIREGESLEDFRIPPEVLQPQAAMDYMIKELNEIIGALPNSNTKSAYVANKNAAKVLLMKIYLNKGVFLNRQAPTFDVADMNQVITLAKEITGSGFYTVSAAGKYFDNFAPDNDVKSTENIYTLFNKNGERGGNVDRTWNTIAHYNLNPGGWNGWCTLSDYYDKFQAIDERRGIYYDYPADTTSNRSKDYDRQNVGFFAGQQYNWSTNQPLNARNPANAPLVFTREVTIRTSGATLETAGIRPMKYAFDYSVTGQRNNDWVVYRYSDVLLMQAEAILRGGTGGTAAEALGFVNSIRTKRGVAAFGSLTLDNLLDERARELYWEGWRRQDLIRFGKFLEAWQEKAADPDPKTLVYPIPSQQIAVNPNLTQNPGYTK</sequence>
<organism evidence="7 8">
    <name type="scientific">Niabella ginsengisoli</name>
    <dbReference type="NCBI Taxonomy" id="522298"/>
    <lineage>
        <taxon>Bacteria</taxon>
        <taxon>Pseudomonadati</taxon>
        <taxon>Bacteroidota</taxon>
        <taxon>Chitinophagia</taxon>
        <taxon>Chitinophagales</taxon>
        <taxon>Chitinophagaceae</taxon>
        <taxon>Niabella</taxon>
    </lineage>
</organism>
<evidence type="ECO:0000313" key="8">
    <source>
        <dbReference type="Proteomes" id="UP001202248"/>
    </source>
</evidence>
<dbReference type="InterPro" id="IPR012944">
    <property type="entry name" value="SusD_RagB_dom"/>
</dbReference>
<dbReference type="EMBL" id="JAKWBL010000001">
    <property type="protein sequence ID" value="MCH5596736.1"/>
    <property type="molecule type" value="Genomic_DNA"/>
</dbReference>
<dbReference type="Proteomes" id="UP001202248">
    <property type="component" value="Unassembled WGS sequence"/>
</dbReference>
<dbReference type="Pfam" id="PF07980">
    <property type="entry name" value="SusD_RagB"/>
    <property type="match status" value="1"/>
</dbReference>
<comment type="similarity">
    <text evidence="2">Belongs to the SusD family.</text>
</comment>
<keyword evidence="5" id="KW-0998">Cell outer membrane</keyword>
<feature type="domain" description="RagB/SusD" evidence="6">
    <location>
        <begin position="282"/>
        <end position="524"/>
    </location>
</feature>
<proteinExistence type="inferred from homology"/>
<reference evidence="7 8" key="1">
    <citation type="submission" date="2022-02" db="EMBL/GenBank/DDBJ databases">
        <authorList>
            <person name="Min J."/>
        </authorList>
    </citation>
    <scope>NUCLEOTIDE SEQUENCE [LARGE SCALE GENOMIC DNA]</scope>
    <source>
        <strain evidence="7 8">GR10-1</strain>
    </source>
</reference>
<evidence type="ECO:0000256" key="4">
    <source>
        <dbReference type="ARBA" id="ARBA00023136"/>
    </source>
</evidence>
<protein>
    <submittedName>
        <fullName evidence="7">RagB/SusD family nutrient uptake outer membrane protein</fullName>
    </submittedName>
</protein>